<dbReference type="Gene3D" id="1.25.40.10">
    <property type="entry name" value="Tetratricopeptide repeat domain"/>
    <property type="match status" value="2"/>
</dbReference>
<dbReference type="SUPFAM" id="SSF48452">
    <property type="entry name" value="TPR-like"/>
    <property type="match status" value="2"/>
</dbReference>
<dbReference type="EMBL" id="MKKK01000001">
    <property type="protein sequence ID" value="OEY98076.1"/>
    <property type="molecule type" value="Genomic_DNA"/>
</dbReference>
<dbReference type="InterPro" id="IPR019734">
    <property type="entry name" value="TPR_rpt"/>
</dbReference>
<name>A0A1E7RFL0_9GAMM</name>
<dbReference type="InterPro" id="IPR011990">
    <property type="entry name" value="TPR-like_helical_dom_sf"/>
</dbReference>
<proteinExistence type="predicted"/>
<dbReference type="Pfam" id="PF13432">
    <property type="entry name" value="TPR_16"/>
    <property type="match status" value="2"/>
</dbReference>
<reference evidence="2 3" key="1">
    <citation type="submission" date="2016-09" db="EMBL/GenBank/DDBJ databases">
        <authorList>
            <person name="Capua I."/>
            <person name="De Benedictis P."/>
            <person name="Joannis T."/>
            <person name="Lombin L.H."/>
            <person name="Cattoli G."/>
        </authorList>
    </citation>
    <scope>NUCLEOTIDE SEQUENCE [LARGE SCALE GENOMIC DNA]</scope>
    <source>
        <strain evidence="2 3">ANC 4671</strain>
    </source>
</reference>
<dbReference type="PANTHER" id="PTHR12558:SF13">
    <property type="entry name" value="CELL DIVISION CYCLE PROTEIN 27 HOMOLOG"/>
    <property type="match status" value="1"/>
</dbReference>
<keyword evidence="1" id="KW-0802">TPR repeat</keyword>
<gene>
    <name evidence="2" type="ORF">BJI46_00690</name>
</gene>
<evidence type="ECO:0000313" key="2">
    <source>
        <dbReference type="EMBL" id="OEY98076.1"/>
    </source>
</evidence>
<dbReference type="AlphaFoldDB" id="A0A1E7RFL0"/>
<dbReference type="Proteomes" id="UP000185895">
    <property type="component" value="Unassembled WGS sequence"/>
</dbReference>
<dbReference type="STRING" id="1262585.BJI46_00690"/>
<dbReference type="Pfam" id="PF14559">
    <property type="entry name" value="TPR_19"/>
    <property type="match status" value="1"/>
</dbReference>
<dbReference type="SMART" id="SM00028">
    <property type="entry name" value="TPR"/>
    <property type="match status" value="4"/>
</dbReference>
<dbReference type="PROSITE" id="PS50005">
    <property type="entry name" value="TPR"/>
    <property type="match status" value="1"/>
</dbReference>
<comment type="caution">
    <text evidence="2">The sequence shown here is derived from an EMBL/GenBank/DDBJ whole genome shotgun (WGS) entry which is preliminary data.</text>
</comment>
<accession>A0A1E7RFL0</accession>
<dbReference type="PANTHER" id="PTHR12558">
    <property type="entry name" value="CELL DIVISION CYCLE 16,23,27"/>
    <property type="match status" value="1"/>
</dbReference>
<organism evidence="2 3">
    <name type="scientific">Acinetobacter qingfengensis</name>
    <dbReference type="NCBI Taxonomy" id="1262585"/>
    <lineage>
        <taxon>Bacteria</taxon>
        <taxon>Pseudomonadati</taxon>
        <taxon>Pseudomonadota</taxon>
        <taxon>Gammaproteobacteria</taxon>
        <taxon>Moraxellales</taxon>
        <taxon>Moraxellaceae</taxon>
        <taxon>Acinetobacter</taxon>
    </lineage>
</organism>
<evidence type="ECO:0000313" key="3">
    <source>
        <dbReference type="Proteomes" id="UP000185895"/>
    </source>
</evidence>
<protein>
    <recommendedName>
        <fullName evidence="4">Tetratricopeptide repeat protein</fullName>
    </recommendedName>
</protein>
<evidence type="ECO:0000256" key="1">
    <source>
        <dbReference type="PROSITE-ProRule" id="PRU00339"/>
    </source>
</evidence>
<evidence type="ECO:0008006" key="4">
    <source>
        <dbReference type="Google" id="ProtNLM"/>
    </source>
</evidence>
<sequence>MRNTDHHSAFLSVFTAEFALGQGNIEQSLSTYHDLVMHYNVPNINQRALEIALQVNDIDAALEIAKHWVQQYPNDVPAMFYLAHLALRAQQYELAAQTLDHILSLDTNADLEGILDGIYPESLEARQALLIALDHINKQNNPSLLVIVAGLEAQNGQFNSALKKVNAALKQRPNVASFIILKANLLFASDQEKDALKWLNNNSLKQKTSDVGLFEVQHLIRQNQMQPALNKLKKMIQKWPEEEQLLFLAGITSIDLKQYDQAEKYLRTLQGSINYQDQANYYLAVNAERKKDFADAIELYKAVDGNFYTVSRKNLVAIYLAANNSGDAIRFLTQERVSHPYQASFLYQLQAQILDKIGQKQRAITLLDDAIQQMPDDAELIYAQVLLFDPFQDRDRLDHALNRLLDIEPNSPTFLNAYAYTLALQNRKLDIARKYAEQALNYAPQQASILDTLGYIAFLQNDLDVAVKSLAEAYNLSPNLSIGIRYAKALYMYGDIEQFAKLCEILAEHYPDSPEVLELQHLLIPIQSTQVS</sequence>
<keyword evidence="3" id="KW-1185">Reference proteome</keyword>
<feature type="repeat" description="TPR" evidence="1">
    <location>
        <begin position="447"/>
        <end position="480"/>
    </location>
</feature>